<dbReference type="OrthoDB" id="8818446at2"/>
<keyword evidence="2" id="KW-1185">Reference proteome</keyword>
<proteinExistence type="predicted"/>
<name>A0A6L6PGC5_9BURK</name>
<sequence length="160" mass="17600">MFKRKNGSGALLWRAGVESYFDGIDGAMFRALINTVAPHTEAQEISGTHRSLIRQAAKALEFGQLVALNWRSKDGRYDHWVLAVGIEGIYCAGQFEAIALLCLDPSAPEPVLSAYNGHLQLREKRGGQHRGYLPYVTNQGLIFTVTVQEIVVIGSRVSEA</sequence>
<evidence type="ECO:0000313" key="2">
    <source>
        <dbReference type="Proteomes" id="UP000475582"/>
    </source>
</evidence>
<organism evidence="1 2">
    <name type="scientific">Duganella radicis</name>
    <dbReference type="NCBI Taxonomy" id="551988"/>
    <lineage>
        <taxon>Bacteria</taxon>
        <taxon>Pseudomonadati</taxon>
        <taxon>Pseudomonadota</taxon>
        <taxon>Betaproteobacteria</taxon>
        <taxon>Burkholderiales</taxon>
        <taxon>Oxalobacteraceae</taxon>
        <taxon>Telluria group</taxon>
        <taxon>Duganella</taxon>
    </lineage>
</organism>
<dbReference type="Proteomes" id="UP000475582">
    <property type="component" value="Unassembled WGS sequence"/>
</dbReference>
<protein>
    <submittedName>
        <fullName evidence="1">Uncharacterized protein</fullName>
    </submittedName>
</protein>
<dbReference type="EMBL" id="WNKY01000009">
    <property type="protein sequence ID" value="MTV38042.1"/>
    <property type="molecule type" value="Genomic_DNA"/>
</dbReference>
<dbReference type="RefSeq" id="WP_155463543.1">
    <property type="nucleotide sequence ID" value="NZ_WNKY01000009.1"/>
</dbReference>
<reference evidence="1 2" key="1">
    <citation type="submission" date="2019-11" db="EMBL/GenBank/DDBJ databases">
        <title>Type strains purchased from KCTC, JCM and DSMZ.</title>
        <authorList>
            <person name="Lu H."/>
        </authorList>
    </citation>
    <scope>NUCLEOTIDE SEQUENCE [LARGE SCALE GENOMIC DNA]</scope>
    <source>
        <strain evidence="1 2">KCTC 22382</strain>
    </source>
</reference>
<gene>
    <name evidence="1" type="ORF">GM676_10700</name>
</gene>
<dbReference type="AlphaFoldDB" id="A0A6L6PGC5"/>
<evidence type="ECO:0000313" key="1">
    <source>
        <dbReference type="EMBL" id="MTV38042.1"/>
    </source>
</evidence>
<comment type="caution">
    <text evidence="1">The sequence shown here is derived from an EMBL/GenBank/DDBJ whole genome shotgun (WGS) entry which is preliminary data.</text>
</comment>
<accession>A0A6L6PGC5</accession>